<evidence type="ECO:0000313" key="4">
    <source>
        <dbReference type="Proteomes" id="UP000322983"/>
    </source>
</evidence>
<accession>A0A510E3L4</accession>
<keyword evidence="1" id="KW-1133">Transmembrane helix</keyword>
<sequence>MKRDKIIKLVNSLLLIVILISLFLYYGGISGISQSIKQGENDVQSEVPSFSLYENQSGAYLNVTNNFDEPITVSVDNSTANIEPHNFATLKLNKDILESKVLPLQVRYLNATLCFNVTL</sequence>
<dbReference type="GeneID" id="41717970"/>
<evidence type="ECO:0000313" key="2">
    <source>
        <dbReference type="EMBL" id="BBG24347.1"/>
    </source>
</evidence>
<organism evidence="2 4">
    <name type="scientific">Sulfuracidifex tepidarius</name>
    <dbReference type="NCBI Taxonomy" id="1294262"/>
    <lineage>
        <taxon>Archaea</taxon>
        <taxon>Thermoproteota</taxon>
        <taxon>Thermoprotei</taxon>
        <taxon>Sulfolobales</taxon>
        <taxon>Sulfolobaceae</taxon>
        <taxon>Sulfuracidifex</taxon>
    </lineage>
</organism>
<reference evidence="5" key="1">
    <citation type="submission" date="2018-09" db="EMBL/GenBank/DDBJ databases">
        <title>Complete Genome Sequencing of Sulfolobus sp. JCM 16834.</title>
        <authorList>
            <person name="Kato S."/>
            <person name="Itoh T."/>
            <person name="Ohkuma M."/>
        </authorList>
    </citation>
    <scope>NUCLEOTIDE SEQUENCE [LARGE SCALE GENOMIC DNA]</scope>
    <source>
        <strain evidence="5">IC-007</strain>
    </source>
</reference>
<dbReference type="STRING" id="1294262.GCA_001316085_00369"/>
<name>A0A510DVX8_9CREN</name>
<keyword evidence="1" id="KW-0812">Transmembrane</keyword>
<dbReference type="KEGG" id="step:IC006_1657"/>
<evidence type="ECO:0000313" key="3">
    <source>
        <dbReference type="EMBL" id="BBG27104.1"/>
    </source>
</evidence>
<dbReference type="EMBL" id="AP018929">
    <property type="protein sequence ID" value="BBG24347.1"/>
    <property type="molecule type" value="Genomic_DNA"/>
</dbReference>
<protein>
    <submittedName>
        <fullName evidence="2">Uncharacterized protein</fullName>
    </submittedName>
</protein>
<dbReference type="AlphaFoldDB" id="A0A510DVX8"/>
<dbReference type="Proteomes" id="UP000325030">
    <property type="component" value="Chromosome"/>
</dbReference>
<dbReference type="Proteomes" id="UP000322983">
    <property type="component" value="Chromosome"/>
</dbReference>
<feature type="transmembrane region" description="Helical" evidence="1">
    <location>
        <begin position="9"/>
        <end position="28"/>
    </location>
</feature>
<reference evidence="2 4" key="2">
    <citation type="journal article" date="2020" name="Int. J. Syst. Evol. Microbiol.">
        <title>Sulfuracidifex tepidarius gen. nov., sp. nov. and transfer of Sulfolobus metallicus Huber and Stetter 1992 to the genus Sulfuracidifex as Sulfuracidifex metallicus comb. nov.</title>
        <authorList>
            <person name="Itoh T."/>
            <person name="Miura T."/>
            <person name="Sakai H.D."/>
            <person name="Kato S."/>
            <person name="Ohkuma M."/>
            <person name="Takashina T."/>
        </authorList>
    </citation>
    <scope>NUCLEOTIDE SEQUENCE [LARGE SCALE GENOMIC DNA]</scope>
    <source>
        <strain evidence="2 4">IC-006</strain>
        <strain evidence="3">IC-007</strain>
    </source>
</reference>
<accession>A0A510DVX8</accession>
<gene>
    <name evidence="2" type="ORF">IC006_1657</name>
    <name evidence="3" type="ORF">IC007_1634</name>
</gene>
<evidence type="ECO:0000256" key="1">
    <source>
        <dbReference type="SAM" id="Phobius"/>
    </source>
</evidence>
<dbReference type="EMBL" id="AP018930">
    <property type="protein sequence ID" value="BBG27104.1"/>
    <property type="molecule type" value="Genomic_DNA"/>
</dbReference>
<keyword evidence="4" id="KW-1185">Reference proteome</keyword>
<proteinExistence type="predicted"/>
<dbReference type="RefSeq" id="WP_054844997.1">
    <property type="nucleotide sequence ID" value="NZ_AP018929.1"/>
</dbReference>
<evidence type="ECO:0000313" key="5">
    <source>
        <dbReference type="Proteomes" id="UP000325030"/>
    </source>
</evidence>
<keyword evidence="1" id="KW-0472">Membrane</keyword>